<dbReference type="AlphaFoldDB" id="A0A7R8CG88"/>
<organism evidence="2 3">
    <name type="scientific">Lepeophtheirus salmonis</name>
    <name type="common">Salmon louse</name>
    <name type="synonym">Caligus salmonis</name>
    <dbReference type="NCBI Taxonomy" id="72036"/>
    <lineage>
        <taxon>Eukaryota</taxon>
        <taxon>Metazoa</taxon>
        <taxon>Ecdysozoa</taxon>
        <taxon>Arthropoda</taxon>
        <taxon>Crustacea</taxon>
        <taxon>Multicrustacea</taxon>
        <taxon>Hexanauplia</taxon>
        <taxon>Copepoda</taxon>
        <taxon>Siphonostomatoida</taxon>
        <taxon>Caligidae</taxon>
        <taxon>Lepeophtheirus</taxon>
    </lineage>
</organism>
<evidence type="ECO:0000313" key="2">
    <source>
        <dbReference type="EMBL" id="CAF2813490.1"/>
    </source>
</evidence>
<dbReference type="Gene3D" id="2.70.220.10">
    <property type="entry name" value="Ganglioside GM2 activator"/>
    <property type="match status" value="1"/>
</dbReference>
<dbReference type="OrthoDB" id="6409159at2759"/>
<name>A0A7R8CG88_LEPSM</name>
<dbReference type="InterPro" id="IPR036846">
    <property type="entry name" value="GM2-AP_sf"/>
</dbReference>
<accession>A0A7R8CG88</accession>
<dbReference type="Proteomes" id="UP000675881">
    <property type="component" value="Chromosome 11"/>
</dbReference>
<evidence type="ECO:0000313" key="3">
    <source>
        <dbReference type="Proteomes" id="UP000675881"/>
    </source>
</evidence>
<evidence type="ECO:0000256" key="1">
    <source>
        <dbReference type="ARBA" id="ARBA00022729"/>
    </source>
</evidence>
<gene>
    <name evidence="2" type="ORF">LSAA_3083</name>
</gene>
<proteinExistence type="predicted"/>
<keyword evidence="3" id="KW-1185">Reference proteome</keyword>
<reference evidence="2" key="1">
    <citation type="submission" date="2021-02" db="EMBL/GenBank/DDBJ databases">
        <authorList>
            <person name="Bekaert M."/>
        </authorList>
    </citation>
    <scope>NUCLEOTIDE SEQUENCE</scope>
    <source>
        <strain evidence="2">IoA-00</strain>
    </source>
</reference>
<protein>
    <submittedName>
        <fullName evidence="2">(salmon louse) hypothetical protein</fullName>
    </submittedName>
</protein>
<dbReference type="SUPFAM" id="SSF63707">
    <property type="entry name" value="Ganglioside M2 (gm2) activator"/>
    <property type="match status" value="1"/>
</dbReference>
<sequence>MKSIAILALLFIAVSGEDLEWESCNPDNLGEGDIALSPYPLPVVSGTSLDLKALFDLHKDLDGDVDVELKLVKKGIVSIPIPCIESPSGLHLGSCSYKLEEIVSKYAYFLCPDYFPEGQSCSFPLKAGQYGGNHSWNSLCDQKRGRSFLFKFHNAIPHLRPKNDVSRGIKQENLEYKEILSTIDTDEFHSAMDAWAWQSSEVFPSLKKSGSGSPFDSCFTRICIL</sequence>
<dbReference type="EMBL" id="HG994590">
    <property type="protein sequence ID" value="CAF2813490.1"/>
    <property type="molecule type" value="Genomic_DNA"/>
</dbReference>
<keyword evidence="1" id="KW-0732">Signal</keyword>